<feature type="signal peptide" evidence="2">
    <location>
        <begin position="1"/>
        <end position="22"/>
    </location>
</feature>
<dbReference type="RefSeq" id="WP_253444903.1">
    <property type="nucleotide sequence ID" value="NZ_JALJYF010000001.1"/>
</dbReference>
<dbReference type="EMBL" id="JALJYF010000001">
    <property type="protein sequence ID" value="MCP1726504.1"/>
    <property type="molecule type" value="Genomic_DNA"/>
</dbReference>
<evidence type="ECO:0000313" key="3">
    <source>
        <dbReference type="EMBL" id="MCP1726504.1"/>
    </source>
</evidence>
<dbReference type="Proteomes" id="UP001523550">
    <property type="component" value="Unassembled WGS sequence"/>
</dbReference>
<sequence length="317" mass="34347">MKIRLILAMMAALFLMVGCFSSSDDDDNGSSDLGDRDRAEAAASASVLSGALNDPEDDDDDDGEGYGPMGQMAGAANTMNQRCDSGTLDEGETPGKDVGSPYTEGGTVDVSWTYYDSCVQGEGEDFEMTTDGYQEQNAQFGDVGYFRWAATPDDPMGEEGPFMMDSGFGSFQFSGYMHDCEQCNGNQFGSVGAVTWEIESEGESVVFEFGRSDDPFEVEGQWLSDSDAEQSVSGYYGLNWEGTPCNLDVEYETVEPLYFQDYQTSSEQIISGQMNLSIGDSTFHVEYIDGQAYIDGDLVEPDVDNPCAGAFQISIGM</sequence>
<feature type="compositionally biased region" description="Low complexity" evidence="1">
    <location>
        <begin position="41"/>
        <end position="51"/>
    </location>
</feature>
<feature type="compositionally biased region" description="Acidic residues" evidence="1">
    <location>
        <begin position="54"/>
        <end position="64"/>
    </location>
</feature>
<proteinExistence type="predicted"/>
<evidence type="ECO:0000313" key="4">
    <source>
        <dbReference type="Proteomes" id="UP001523550"/>
    </source>
</evidence>
<dbReference type="PROSITE" id="PS51257">
    <property type="entry name" value="PROKAR_LIPOPROTEIN"/>
    <property type="match status" value="1"/>
</dbReference>
<protein>
    <recommendedName>
        <fullName evidence="5">Lipoprotein</fullName>
    </recommendedName>
</protein>
<gene>
    <name evidence="3" type="ORF">J2T60_000469</name>
</gene>
<comment type="caution">
    <text evidence="3">The sequence shown here is derived from an EMBL/GenBank/DDBJ whole genome shotgun (WGS) entry which is preliminary data.</text>
</comment>
<reference evidence="3 4" key="1">
    <citation type="submission" date="2022-03" db="EMBL/GenBank/DDBJ databases">
        <title>Genomic Encyclopedia of Type Strains, Phase III (KMG-III): the genomes of soil and plant-associated and newly described type strains.</title>
        <authorList>
            <person name="Whitman W."/>
        </authorList>
    </citation>
    <scope>NUCLEOTIDE SEQUENCE [LARGE SCALE GENOMIC DNA]</scope>
    <source>
        <strain evidence="3 4">BSker1</strain>
    </source>
</reference>
<keyword evidence="4" id="KW-1185">Reference proteome</keyword>
<evidence type="ECO:0000256" key="2">
    <source>
        <dbReference type="SAM" id="SignalP"/>
    </source>
</evidence>
<organism evidence="3 4">
    <name type="scientific">Natronospira proteinivora</name>
    <dbReference type="NCBI Taxonomy" id="1807133"/>
    <lineage>
        <taxon>Bacteria</taxon>
        <taxon>Pseudomonadati</taxon>
        <taxon>Pseudomonadota</taxon>
        <taxon>Gammaproteobacteria</taxon>
        <taxon>Natronospirales</taxon>
        <taxon>Natronospiraceae</taxon>
        <taxon>Natronospira</taxon>
    </lineage>
</organism>
<accession>A0ABT1G5D7</accession>
<name>A0ABT1G5D7_9GAMM</name>
<evidence type="ECO:0000256" key="1">
    <source>
        <dbReference type="SAM" id="MobiDB-lite"/>
    </source>
</evidence>
<keyword evidence="2" id="KW-0732">Signal</keyword>
<evidence type="ECO:0008006" key="5">
    <source>
        <dbReference type="Google" id="ProtNLM"/>
    </source>
</evidence>
<feature type="region of interest" description="Disordered" evidence="1">
    <location>
        <begin position="25"/>
        <end position="104"/>
    </location>
</feature>
<feature type="chain" id="PRO_5047332518" description="Lipoprotein" evidence="2">
    <location>
        <begin position="23"/>
        <end position="317"/>
    </location>
</feature>